<dbReference type="AlphaFoldDB" id="A0A8J8B2Y1"/>
<organism evidence="4 5">
    <name type="scientific">Sinanaerobacter chloroacetimidivorans</name>
    <dbReference type="NCBI Taxonomy" id="2818044"/>
    <lineage>
        <taxon>Bacteria</taxon>
        <taxon>Bacillati</taxon>
        <taxon>Bacillota</taxon>
        <taxon>Clostridia</taxon>
        <taxon>Peptostreptococcales</taxon>
        <taxon>Anaerovoracaceae</taxon>
        <taxon>Sinanaerobacter</taxon>
    </lineage>
</organism>
<feature type="signal peptide" evidence="2">
    <location>
        <begin position="1"/>
        <end position="23"/>
    </location>
</feature>
<evidence type="ECO:0000259" key="3">
    <source>
        <dbReference type="PROSITE" id="PS51272"/>
    </source>
</evidence>
<reference evidence="4" key="1">
    <citation type="submission" date="2021-04" db="EMBL/GenBank/DDBJ databases">
        <title>Sinoanaerobacter chloroacetimidivorans sp. nov., an obligate anaerobic bacterium isolated from anaerobic sludge.</title>
        <authorList>
            <person name="Bao Y."/>
        </authorList>
    </citation>
    <scope>NUCLEOTIDE SEQUENCE</scope>
    <source>
        <strain evidence="4">BAD-6</strain>
    </source>
</reference>
<dbReference type="Proteomes" id="UP000675664">
    <property type="component" value="Unassembled WGS sequence"/>
</dbReference>
<dbReference type="PANTHER" id="PTHR43308">
    <property type="entry name" value="OUTER MEMBRANE PROTEIN ALPHA-RELATED"/>
    <property type="match status" value="1"/>
</dbReference>
<accession>A0A8J8B2Y1</accession>
<proteinExistence type="predicted"/>
<reference evidence="4" key="2">
    <citation type="submission" date="2021-04" db="EMBL/GenBank/DDBJ databases">
        <authorList>
            <person name="Liu J."/>
        </authorList>
    </citation>
    <scope>NUCLEOTIDE SEQUENCE</scope>
    <source>
        <strain evidence="4">BAD-6</strain>
    </source>
</reference>
<protein>
    <submittedName>
        <fullName evidence="4">S-layer homology domain-containing protein</fullName>
    </submittedName>
</protein>
<comment type="caution">
    <text evidence="4">The sequence shown here is derived from an EMBL/GenBank/DDBJ whole genome shotgun (WGS) entry which is preliminary data.</text>
</comment>
<dbReference type="RefSeq" id="WP_227019335.1">
    <property type="nucleotide sequence ID" value="NZ_JAGSND010000011.1"/>
</dbReference>
<dbReference type="EMBL" id="JAGSND010000011">
    <property type="protein sequence ID" value="MBR0599201.1"/>
    <property type="molecule type" value="Genomic_DNA"/>
</dbReference>
<evidence type="ECO:0000256" key="2">
    <source>
        <dbReference type="SAM" id="SignalP"/>
    </source>
</evidence>
<sequence length="356" mass="39856">MRKSRVLTFVLIFMLFTSIAASGADYPDVKSSNWAYEAVSAMSEKAIIQGYLNGSFQPGKTVTYGEFIKMALIAGTGQDVGNAAPGSEHWAMNYYNKALELKYFTSHDIDKSQLKYEITRGDMALIISSILGDVKIENYDEIQKGIKDITYQTKHEYDITKAYATGILTGYTDKTFRPEKTLTRAESATVIYRLVDESKRVLPGGEKEEVTTTAVVTIGKTADLIKNYKTFYAEADAKAIAEGWDYLPSDGVRFTEEYELYTDASVWDIKMNRLFNGESCSFVHTLRGHIYLVKDGLIVNSCNTSPRFDGDGNYLNYQGSRAEYDISKVDYIIAVPTSAKSDKDEIIKVVANPFKK</sequence>
<keyword evidence="2" id="KW-0732">Signal</keyword>
<dbReference type="InterPro" id="IPR051465">
    <property type="entry name" value="Cell_Envelope_Struct_Comp"/>
</dbReference>
<dbReference type="PROSITE" id="PS51272">
    <property type="entry name" value="SLH"/>
    <property type="match status" value="2"/>
</dbReference>
<evidence type="ECO:0000256" key="1">
    <source>
        <dbReference type="ARBA" id="ARBA00022737"/>
    </source>
</evidence>
<feature type="domain" description="SLH" evidence="3">
    <location>
        <begin position="22"/>
        <end position="85"/>
    </location>
</feature>
<gene>
    <name evidence="4" type="ORF">KCX82_15025</name>
</gene>
<keyword evidence="1" id="KW-0677">Repeat</keyword>
<dbReference type="InterPro" id="IPR001119">
    <property type="entry name" value="SLH_dom"/>
</dbReference>
<keyword evidence="5" id="KW-1185">Reference proteome</keyword>
<feature type="chain" id="PRO_5039172745" evidence="2">
    <location>
        <begin position="24"/>
        <end position="356"/>
    </location>
</feature>
<dbReference type="Pfam" id="PF00395">
    <property type="entry name" value="SLH"/>
    <property type="match status" value="2"/>
</dbReference>
<name>A0A8J8B2Y1_9FIRM</name>
<evidence type="ECO:0000313" key="5">
    <source>
        <dbReference type="Proteomes" id="UP000675664"/>
    </source>
</evidence>
<evidence type="ECO:0000313" key="4">
    <source>
        <dbReference type="EMBL" id="MBR0599201.1"/>
    </source>
</evidence>
<feature type="domain" description="SLH" evidence="3">
    <location>
        <begin position="142"/>
        <end position="205"/>
    </location>
</feature>